<feature type="compositionally biased region" description="Basic and acidic residues" evidence="7">
    <location>
        <begin position="864"/>
        <end position="879"/>
    </location>
</feature>
<evidence type="ECO:0000256" key="2">
    <source>
        <dbReference type="ARBA" id="ARBA00022473"/>
    </source>
</evidence>
<evidence type="ECO:0000256" key="3">
    <source>
        <dbReference type="ARBA" id="ARBA00022737"/>
    </source>
</evidence>
<dbReference type="GO" id="GO:0019208">
    <property type="term" value="F:phosphatase regulator activity"/>
    <property type="evidence" value="ECO:0007669"/>
    <property type="project" value="TreeGrafter"/>
</dbReference>
<dbReference type="InterPro" id="IPR051226">
    <property type="entry name" value="PP1_Regulatory_Subunit"/>
</dbReference>
<dbReference type="Proteomes" id="UP000887575">
    <property type="component" value="Unassembled WGS sequence"/>
</dbReference>
<keyword evidence="4" id="KW-0206">Cytoskeleton</keyword>
<dbReference type="FunFam" id="1.25.40.20:FF:000007">
    <property type="entry name" value="Phosphatase 1 regulatory subunit 12A"/>
    <property type="match status" value="1"/>
</dbReference>
<dbReference type="InterPro" id="IPR001995">
    <property type="entry name" value="Peptidase_A2_cat"/>
</dbReference>
<dbReference type="InterPro" id="IPR036770">
    <property type="entry name" value="Ankyrin_rpt-contain_sf"/>
</dbReference>
<dbReference type="PROSITE" id="PS50297">
    <property type="entry name" value="ANK_REP_REGION"/>
    <property type="match status" value="4"/>
</dbReference>
<evidence type="ECO:0000256" key="5">
    <source>
        <dbReference type="ARBA" id="ARBA00038386"/>
    </source>
</evidence>
<keyword evidence="4" id="KW-0963">Cytoplasm</keyword>
<dbReference type="PROSITE" id="PS50088">
    <property type="entry name" value="ANK_REPEAT"/>
    <property type="match status" value="4"/>
</dbReference>
<sequence>MVLADDDPDIDEAWRHTANMLQARQQITNNAISKRKEQLNRWITSEMNGASTSRRDAKVQFHDEDIFLSACMSGDEDEVEELLDKGANINTATVDGLTALHQSVIDSKPEMVRFLCEKGADVNAQDNEGWTPLHAAACCGNAAIVQYLCQQGADLTIINSDKEVALDLAEDEGCREFLESEYKTRGIDPEKCRERELTTMMDDVQMWLREGHFGDLPHPRTGAMALHVAAAKGYTQLVELLLQAGADVNVMDKDGWTPLHAAAHWGERDSCKILIEHGASVTAGGAPGQSVLAVADKEIVEYLEDLEKTVVKRRIPSNPPPTILGEKNLRVDAPKEAAIILPEVRANHTHSIPHFHTTEQKHALVVKDEREENACLHSEAKHPRLNHDHDDQNDEDKNDTTLTEEQLNKEETPTPQTTANAYLPERMSIEKSLSGSSVAREAAGRERSMEISPDVVVRQSPFKSTLLQERNSISSEKELMPTNSSSFQVDQRMSTPSESITAVSTSATVPLRSIQQSSSWINRNVPLASSRTPSLSASPSPSISGSYCSEEASTSSAASGETRASSSSASRSASQISASSSQKISSSHASRSISRSVADSRSRSTTEESSEPSESIYSEEASEQASESSDEQPSTSTNASSVESKSESRGGSGGASIGEQRASSATSIDESLSSRVSSLTNGSMSVRMTFRQPAGRDTSSGGGTMTTTTPTTVMGGTVARSASTPSAALPWVRATSSGTSTPSAASVPPSIPPMATPITTSSSSSAFTTFLQKDRVSAFSAFRPPTKSTVPPAAPMSAPSLVSSSPLSPPSIRAPFRPQPLAAPVLRPWQATTPVATNESEAERRKEARMHRQARRSTQAVTKEQAEEASRSAAEEQSKRRSSRSGGEVRLASEERDTSEGENLNETPQNVSNSLSTLTTPSTSAILTLQSVAVVPPNNTPSAANIRKKTNQTATGGGLHTANRAVRRGTGPVLAEDVHAAVSLRCVAPTTMTSPQGGPPTTLPIASYTPMPGVTFQSGASSGFPIVRTTESSERHEKSFSLPPNNNNNKIELQSPVGSCVCGIWIDLVCGACMSILWTFGIVHRNVTAFGTNSF</sequence>
<feature type="region of interest" description="Disordered" evidence="7">
    <location>
        <begin position="935"/>
        <end position="969"/>
    </location>
</feature>
<evidence type="ECO:0000313" key="9">
    <source>
        <dbReference type="Proteomes" id="UP000887575"/>
    </source>
</evidence>
<dbReference type="PRINTS" id="PR01415">
    <property type="entry name" value="ANKYRIN"/>
</dbReference>
<dbReference type="PANTHER" id="PTHR24179:SF21">
    <property type="entry name" value="MYOSIN BINDING SUBUNIT, ISOFORM O"/>
    <property type="match status" value="1"/>
</dbReference>
<protein>
    <recommendedName>
        <fullName evidence="8">Peptidase A2 domain-containing protein</fullName>
    </recommendedName>
</protein>
<dbReference type="GO" id="GO:0004857">
    <property type="term" value="F:enzyme inhibitor activity"/>
    <property type="evidence" value="ECO:0007669"/>
    <property type="project" value="TreeGrafter"/>
</dbReference>
<feature type="repeat" description="ANK" evidence="6">
    <location>
        <begin position="221"/>
        <end position="253"/>
    </location>
</feature>
<feature type="compositionally biased region" description="Low complexity" evidence="7">
    <location>
        <begin position="612"/>
        <end position="643"/>
    </location>
</feature>
<feature type="repeat" description="ANK" evidence="6">
    <location>
        <begin position="254"/>
        <end position="286"/>
    </location>
</feature>
<evidence type="ECO:0000256" key="4">
    <source>
        <dbReference type="ARBA" id="ARBA00023212"/>
    </source>
</evidence>
<keyword evidence="2" id="KW-0217">Developmental protein</keyword>
<feature type="compositionally biased region" description="Low complexity" evidence="7">
    <location>
        <begin position="795"/>
        <end position="806"/>
    </location>
</feature>
<feature type="region of interest" description="Disordered" evidence="7">
    <location>
        <begin position="782"/>
        <end position="918"/>
    </location>
</feature>
<organism evidence="9 10">
    <name type="scientific">Mesorhabditis belari</name>
    <dbReference type="NCBI Taxonomy" id="2138241"/>
    <lineage>
        <taxon>Eukaryota</taxon>
        <taxon>Metazoa</taxon>
        <taxon>Ecdysozoa</taxon>
        <taxon>Nematoda</taxon>
        <taxon>Chromadorea</taxon>
        <taxon>Rhabditida</taxon>
        <taxon>Rhabditina</taxon>
        <taxon>Rhabditomorpha</taxon>
        <taxon>Rhabditoidea</taxon>
        <taxon>Rhabditidae</taxon>
        <taxon>Mesorhabditinae</taxon>
        <taxon>Mesorhabditis</taxon>
    </lineage>
</organism>
<feature type="repeat" description="ANK" evidence="6">
    <location>
        <begin position="95"/>
        <end position="127"/>
    </location>
</feature>
<feature type="region of interest" description="Disordered" evidence="7">
    <location>
        <begin position="529"/>
        <end position="716"/>
    </location>
</feature>
<dbReference type="Gene3D" id="1.25.40.20">
    <property type="entry name" value="Ankyrin repeat-containing domain"/>
    <property type="match status" value="2"/>
</dbReference>
<dbReference type="InterPro" id="IPR002110">
    <property type="entry name" value="Ankyrin_rpt"/>
</dbReference>
<dbReference type="SUPFAM" id="SSF48403">
    <property type="entry name" value="Ankyrin repeat"/>
    <property type="match status" value="1"/>
</dbReference>
<dbReference type="PANTHER" id="PTHR24179">
    <property type="entry name" value="PROTEIN PHOSPHATASE 1 REGULATORY SUBUNIT 12"/>
    <property type="match status" value="1"/>
</dbReference>
<dbReference type="SMART" id="SM00248">
    <property type="entry name" value="ANK"/>
    <property type="match status" value="5"/>
</dbReference>
<keyword evidence="9" id="KW-1185">Reference proteome</keyword>
<evidence type="ECO:0000256" key="1">
    <source>
        <dbReference type="ARBA" id="ARBA00004245"/>
    </source>
</evidence>
<evidence type="ECO:0000256" key="7">
    <source>
        <dbReference type="SAM" id="MobiDB-lite"/>
    </source>
</evidence>
<name>A0AAF3EUB0_9BILA</name>
<dbReference type="AlphaFoldDB" id="A0AAF3EUB0"/>
<proteinExistence type="inferred from homology"/>
<reference evidence="10" key="1">
    <citation type="submission" date="2024-02" db="UniProtKB">
        <authorList>
            <consortium name="WormBaseParasite"/>
        </authorList>
    </citation>
    <scope>IDENTIFICATION</scope>
</reference>
<dbReference type="GO" id="GO:0005737">
    <property type="term" value="C:cytoplasm"/>
    <property type="evidence" value="ECO:0007669"/>
    <property type="project" value="TreeGrafter"/>
</dbReference>
<accession>A0AAF3EUB0</accession>
<dbReference type="Pfam" id="PF12796">
    <property type="entry name" value="Ank_2"/>
    <property type="match status" value="2"/>
</dbReference>
<feature type="compositionally biased region" description="Polar residues" evidence="7">
    <location>
        <begin position="901"/>
        <end position="911"/>
    </location>
</feature>
<feature type="region of interest" description="Disordered" evidence="7">
    <location>
        <begin position="378"/>
        <end position="452"/>
    </location>
</feature>
<keyword evidence="6" id="KW-0040">ANK repeat</keyword>
<dbReference type="GO" id="GO:0005856">
    <property type="term" value="C:cytoskeleton"/>
    <property type="evidence" value="ECO:0007669"/>
    <property type="project" value="UniProtKB-SubCell"/>
</dbReference>
<feature type="region of interest" description="Disordered" evidence="7">
    <location>
        <begin position="470"/>
        <end position="493"/>
    </location>
</feature>
<dbReference type="GO" id="GO:0004190">
    <property type="term" value="F:aspartic-type endopeptidase activity"/>
    <property type="evidence" value="ECO:0007669"/>
    <property type="project" value="InterPro"/>
</dbReference>
<feature type="compositionally biased region" description="Polar residues" evidence="7">
    <location>
        <begin position="661"/>
        <end position="686"/>
    </location>
</feature>
<feature type="compositionally biased region" description="Polar residues" evidence="7">
    <location>
        <begin position="830"/>
        <end position="839"/>
    </location>
</feature>
<feature type="domain" description="Peptidase A2" evidence="8">
    <location>
        <begin position="238"/>
        <end position="328"/>
    </location>
</feature>
<evidence type="ECO:0000256" key="6">
    <source>
        <dbReference type="PROSITE-ProRule" id="PRU00023"/>
    </source>
</evidence>
<dbReference type="FunFam" id="1.25.40.20:FF:000198">
    <property type="entry name" value="Myosin binding subunit, isoform P"/>
    <property type="match status" value="1"/>
</dbReference>
<feature type="repeat" description="ANK" evidence="6">
    <location>
        <begin position="128"/>
        <end position="160"/>
    </location>
</feature>
<dbReference type="WBParaSite" id="MBELARI_LOCUS17741">
    <property type="protein sequence ID" value="MBELARI_LOCUS17741"/>
    <property type="gene ID" value="MBELARI_LOCUS17741"/>
</dbReference>
<dbReference type="GO" id="GO:0006508">
    <property type="term" value="P:proteolysis"/>
    <property type="evidence" value="ECO:0007669"/>
    <property type="project" value="InterPro"/>
</dbReference>
<keyword evidence="3" id="KW-0677">Repeat</keyword>
<feature type="compositionally biased region" description="Polar residues" evidence="7">
    <location>
        <begin position="481"/>
        <end position="493"/>
    </location>
</feature>
<comment type="subcellular location">
    <subcellularLocation>
        <location evidence="1">Cytoplasm</location>
        <location evidence="1">Cytoskeleton</location>
    </subcellularLocation>
</comment>
<feature type="compositionally biased region" description="Basic and acidic residues" evidence="7">
    <location>
        <begin position="378"/>
        <end position="390"/>
    </location>
</feature>
<evidence type="ECO:0000313" key="10">
    <source>
        <dbReference type="WBParaSite" id="MBELARI_LOCUS17741"/>
    </source>
</evidence>
<evidence type="ECO:0000259" key="8">
    <source>
        <dbReference type="PROSITE" id="PS50175"/>
    </source>
</evidence>
<feature type="compositionally biased region" description="Low complexity" evidence="7">
    <location>
        <begin position="705"/>
        <end position="716"/>
    </location>
</feature>
<comment type="similarity">
    <text evidence="5">Belongs to the NRARP family.</text>
</comment>
<feature type="compositionally biased region" description="Low complexity" evidence="7">
    <location>
        <begin position="529"/>
        <end position="596"/>
    </location>
</feature>
<dbReference type="Gene3D" id="6.10.140.390">
    <property type="match status" value="1"/>
</dbReference>
<dbReference type="PROSITE" id="PS50175">
    <property type="entry name" value="ASP_PROT_RETROV"/>
    <property type="match status" value="1"/>
</dbReference>